<keyword evidence="4 9" id="KW-0378">Hydrolase</keyword>
<keyword evidence="3 11" id="KW-0732">Signal</keyword>
<comment type="similarity">
    <text evidence="2 9">Belongs to the AB hydrolase superfamily. Lipase family.</text>
</comment>
<evidence type="ECO:0000259" key="12">
    <source>
        <dbReference type="Pfam" id="PF04083"/>
    </source>
</evidence>
<evidence type="ECO:0000256" key="10">
    <source>
        <dbReference type="PIRSR" id="PIRSR000862-1"/>
    </source>
</evidence>
<evidence type="ECO:0000313" key="14">
    <source>
        <dbReference type="WBParaSite" id="PSAMB.scaffold493size49522.g6365.t1"/>
    </source>
</evidence>
<dbReference type="Proteomes" id="UP000887566">
    <property type="component" value="Unplaced"/>
</dbReference>
<dbReference type="FunFam" id="3.40.50.1820:FF:000021">
    <property type="entry name" value="Lipase"/>
    <property type="match status" value="1"/>
</dbReference>
<evidence type="ECO:0000256" key="8">
    <source>
        <dbReference type="ARBA" id="ARBA00023228"/>
    </source>
</evidence>
<keyword evidence="5 9" id="KW-0442">Lipid degradation</keyword>
<feature type="active site" description="Nucleophile" evidence="10">
    <location>
        <position position="165"/>
    </location>
</feature>
<feature type="active site" description="Charge relay system" evidence="10">
    <location>
        <position position="339"/>
    </location>
</feature>
<evidence type="ECO:0000256" key="2">
    <source>
        <dbReference type="ARBA" id="ARBA00010701"/>
    </source>
</evidence>
<evidence type="ECO:0000256" key="1">
    <source>
        <dbReference type="ARBA" id="ARBA00004227"/>
    </source>
</evidence>
<evidence type="ECO:0000256" key="7">
    <source>
        <dbReference type="ARBA" id="ARBA00023180"/>
    </source>
</evidence>
<feature type="domain" description="Partial AB-hydrolase lipase" evidence="12">
    <location>
        <begin position="32"/>
        <end position="90"/>
    </location>
</feature>
<dbReference type="SUPFAM" id="SSF53474">
    <property type="entry name" value="alpha/beta-Hydrolases"/>
    <property type="match status" value="1"/>
</dbReference>
<evidence type="ECO:0000313" key="13">
    <source>
        <dbReference type="Proteomes" id="UP000887566"/>
    </source>
</evidence>
<dbReference type="Pfam" id="PF04083">
    <property type="entry name" value="Abhydro_lipase"/>
    <property type="match status" value="1"/>
</dbReference>
<dbReference type="InterPro" id="IPR029058">
    <property type="entry name" value="AB_hydrolase_fold"/>
</dbReference>
<dbReference type="WBParaSite" id="PSAMB.scaffold493size49522.g6365.t1">
    <property type="protein sequence ID" value="PSAMB.scaffold493size49522.g6365.t1"/>
    <property type="gene ID" value="PSAMB.scaffold493size49522.g6365"/>
</dbReference>
<feature type="active site" description="Charge relay system" evidence="10">
    <location>
        <position position="369"/>
    </location>
</feature>
<keyword evidence="8" id="KW-0458">Lysosome</keyword>
<dbReference type="InterPro" id="IPR006693">
    <property type="entry name" value="AB_hydrolase_lipase"/>
</dbReference>
<feature type="chain" id="PRO_5037020081" description="Lipase" evidence="11">
    <location>
        <begin position="20"/>
        <end position="393"/>
    </location>
</feature>
<evidence type="ECO:0000256" key="9">
    <source>
        <dbReference type="PIRNR" id="PIRNR000862"/>
    </source>
</evidence>
<accession>A0A914WPK3</accession>
<dbReference type="GO" id="GO:0016042">
    <property type="term" value="P:lipid catabolic process"/>
    <property type="evidence" value="ECO:0007669"/>
    <property type="project" value="UniProtKB-KW"/>
</dbReference>
<keyword evidence="13" id="KW-1185">Reference proteome</keyword>
<dbReference type="PIRSF" id="PIRSF000862">
    <property type="entry name" value="Steryl_ester_lip"/>
    <property type="match status" value="1"/>
</dbReference>
<dbReference type="GO" id="GO:0043202">
    <property type="term" value="C:lysosomal lumen"/>
    <property type="evidence" value="ECO:0007669"/>
    <property type="project" value="UniProtKB-SubCell"/>
</dbReference>
<evidence type="ECO:0000256" key="11">
    <source>
        <dbReference type="SAM" id="SignalP"/>
    </source>
</evidence>
<evidence type="ECO:0000256" key="5">
    <source>
        <dbReference type="ARBA" id="ARBA00022963"/>
    </source>
</evidence>
<name>A0A914WPK3_9BILA</name>
<sequence>MASLVAVFCVALAFGQAWAVNDPEEHLDTIGIIQHWGYPAERHQVTTDDGYILELHRVPYGKGSSPGGNRPVVFLQHGLECSSSNWVTNLPSESAAYIFADAGFDVWMGNFRGNTYSQKHVSLSPSSHDFWKFSWDEMAKHDLPAMINYVLAQTGQSQLHYMGHSMGTMTAFAQFSADPVLRAKIKNFFGLGPVATIGHCQGFITHIAKFLPQLEYLIHLIGEDQFLPSNWFIKLVADVICAAIPDKNHLCDNVLFLIAGPESNQFNDTRVAVYVSHTPADTSTQNMIHFGQMVLSNKYQQYDYGSTSKNLEHYGTKTPPEYSVKDFHIPTYLYWGDEDWLADPTDVAQTLLPNLPNIVQSNEMKGWNHLDFIWGLNAADQIYHPVVEIMKAS</sequence>
<dbReference type="InterPro" id="IPR025483">
    <property type="entry name" value="Lipase_euk"/>
</dbReference>
<evidence type="ECO:0000256" key="6">
    <source>
        <dbReference type="ARBA" id="ARBA00023098"/>
    </source>
</evidence>
<dbReference type="Gene3D" id="3.40.50.1820">
    <property type="entry name" value="alpha/beta hydrolase"/>
    <property type="match status" value="1"/>
</dbReference>
<keyword evidence="6" id="KW-0443">Lipid metabolism</keyword>
<feature type="signal peptide" evidence="11">
    <location>
        <begin position="1"/>
        <end position="19"/>
    </location>
</feature>
<protein>
    <recommendedName>
        <fullName evidence="9">Lipase</fullName>
    </recommendedName>
</protein>
<dbReference type="AlphaFoldDB" id="A0A914WPK3"/>
<keyword evidence="7" id="KW-0325">Glycoprotein</keyword>
<dbReference type="PANTHER" id="PTHR11005">
    <property type="entry name" value="LYSOSOMAL ACID LIPASE-RELATED"/>
    <property type="match status" value="1"/>
</dbReference>
<evidence type="ECO:0000256" key="4">
    <source>
        <dbReference type="ARBA" id="ARBA00022801"/>
    </source>
</evidence>
<reference evidence="14" key="1">
    <citation type="submission" date="2022-11" db="UniProtKB">
        <authorList>
            <consortium name="WormBaseParasite"/>
        </authorList>
    </citation>
    <scope>IDENTIFICATION</scope>
</reference>
<proteinExistence type="inferred from homology"/>
<comment type="subcellular location">
    <subcellularLocation>
        <location evidence="1">Lysosome lumen</location>
    </subcellularLocation>
</comment>
<evidence type="ECO:0000256" key="3">
    <source>
        <dbReference type="ARBA" id="ARBA00022729"/>
    </source>
</evidence>
<organism evidence="13 14">
    <name type="scientific">Plectus sambesii</name>
    <dbReference type="NCBI Taxonomy" id="2011161"/>
    <lineage>
        <taxon>Eukaryota</taxon>
        <taxon>Metazoa</taxon>
        <taxon>Ecdysozoa</taxon>
        <taxon>Nematoda</taxon>
        <taxon>Chromadorea</taxon>
        <taxon>Plectida</taxon>
        <taxon>Plectina</taxon>
        <taxon>Plectoidea</taxon>
        <taxon>Plectidae</taxon>
        <taxon>Plectus</taxon>
    </lineage>
</organism>
<dbReference type="GO" id="GO:0016788">
    <property type="term" value="F:hydrolase activity, acting on ester bonds"/>
    <property type="evidence" value="ECO:0007669"/>
    <property type="project" value="InterPro"/>
</dbReference>